<dbReference type="SUPFAM" id="SSF53448">
    <property type="entry name" value="Nucleotide-diphospho-sugar transferases"/>
    <property type="match status" value="1"/>
</dbReference>
<dbReference type="PANTHER" id="PTHR43179:SF7">
    <property type="entry name" value="RHAMNOSYLTRANSFERASE WBBL"/>
    <property type="match status" value="1"/>
</dbReference>
<proteinExistence type="predicted"/>
<dbReference type="InterPro" id="IPR001173">
    <property type="entry name" value="Glyco_trans_2-like"/>
</dbReference>
<dbReference type="InterPro" id="IPR029044">
    <property type="entry name" value="Nucleotide-diphossugar_trans"/>
</dbReference>
<keyword evidence="3" id="KW-1185">Reference proteome</keyword>
<protein>
    <submittedName>
        <fullName evidence="2">GT2 family glycosyltransferase</fullName>
    </submittedName>
</protein>
<dbReference type="SUPFAM" id="SSF53756">
    <property type="entry name" value="UDP-Glycosyltransferase/glycogen phosphorylase"/>
    <property type="match status" value="1"/>
</dbReference>
<dbReference type="Pfam" id="PF13692">
    <property type="entry name" value="Glyco_trans_1_4"/>
    <property type="match status" value="1"/>
</dbReference>
<dbReference type="PANTHER" id="PTHR43179">
    <property type="entry name" value="RHAMNOSYLTRANSFERASE WBBL"/>
    <property type="match status" value="1"/>
</dbReference>
<dbReference type="Pfam" id="PF00535">
    <property type="entry name" value="Glycos_transf_2"/>
    <property type="match status" value="1"/>
</dbReference>
<organism evidence="2 3">
    <name type="scientific">Actinophytocola algeriensis</name>
    <dbReference type="NCBI Taxonomy" id="1768010"/>
    <lineage>
        <taxon>Bacteria</taxon>
        <taxon>Bacillati</taxon>
        <taxon>Actinomycetota</taxon>
        <taxon>Actinomycetes</taxon>
        <taxon>Pseudonocardiales</taxon>
        <taxon>Pseudonocardiaceae</taxon>
    </lineage>
</organism>
<dbReference type="Gene3D" id="3.90.550.10">
    <property type="entry name" value="Spore Coat Polysaccharide Biosynthesis Protein SpsA, Chain A"/>
    <property type="match status" value="1"/>
</dbReference>
<feature type="domain" description="Glycosyltransferase 2-like" evidence="1">
    <location>
        <begin position="7"/>
        <end position="124"/>
    </location>
</feature>
<evidence type="ECO:0000313" key="2">
    <source>
        <dbReference type="EMBL" id="MBB4906778.1"/>
    </source>
</evidence>
<comment type="caution">
    <text evidence="2">The sequence shown here is derived from an EMBL/GenBank/DDBJ whole genome shotgun (WGS) entry which is preliminary data.</text>
</comment>
<dbReference type="GO" id="GO:0016740">
    <property type="term" value="F:transferase activity"/>
    <property type="evidence" value="ECO:0007669"/>
    <property type="project" value="UniProtKB-KW"/>
</dbReference>
<name>A0A7W7VE16_9PSEU</name>
<dbReference type="RefSeq" id="WP_184810938.1">
    <property type="nucleotide sequence ID" value="NZ_JACHJQ010000003.1"/>
</dbReference>
<dbReference type="Proteomes" id="UP000520767">
    <property type="component" value="Unassembled WGS sequence"/>
</dbReference>
<accession>A0A7W7VE16</accession>
<dbReference type="AlphaFoldDB" id="A0A7W7VE16"/>
<dbReference type="EMBL" id="JACHJQ010000003">
    <property type="protein sequence ID" value="MBB4906778.1"/>
    <property type="molecule type" value="Genomic_DNA"/>
</dbReference>
<dbReference type="CDD" id="cd04186">
    <property type="entry name" value="GT_2_like_c"/>
    <property type="match status" value="1"/>
</dbReference>
<gene>
    <name evidence="2" type="ORF">FHR82_002998</name>
</gene>
<evidence type="ECO:0000313" key="3">
    <source>
        <dbReference type="Proteomes" id="UP000520767"/>
    </source>
</evidence>
<reference evidence="2 3" key="1">
    <citation type="submission" date="2020-08" db="EMBL/GenBank/DDBJ databases">
        <title>Genomic Encyclopedia of Type Strains, Phase III (KMG-III): the genomes of soil and plant-associated and newly described type strains.</title>
        <authorList>
            <person name="Whitman W."/>
        </authorList>
    </citation>
    <scope>NUCLEOTIDE SEQUENCE [LARGE SCALE GENOMIC DNA]</scope>
    <source>
        <strain evidence="2 3">CECT 8960</strain>
    </source>
</reference>
<dbReference type="Gene3D" id="3.40.50.2000">
    <property type="entry name" value="Glycogen Phosphorylase B"/>
    <property type="match status" value="1"/>
</dbReference>
<sequence length="665" mass="72793">MTPRITFVLVSYGGRELVVRCLELLAEHTPQPYRVIVADSASPDGTGEWLEKNLTGATVLRMPENLGFGAGGNLAVRHADTELLCFLNADIEVTEGWLEPLLSFLDTRPEAAAVSPVLLNPDGTVQEAGSVIGGDGWCRAVDAGMTAGPVFTREVDYASAACLVVRRKAFLAAGGFSPEYEIAYFEDVDLMLSLRAHGWQTWLEPASAVVHERHGSSSSERANELMRLNHATFVKRWPAELARRAPVVGLDEHPHRKWWLRDQIAPYRVLLIDDRVPQPDRGRGDGRTMAVVDAWREADPRARVTFFAVSPERAEQVAPALAAKGIEVVYGVGDPGRWSRERAGLYDVVVVFRPHNFVGYGKPIAEAQPQAVKVYDAEALFHRRPEQHFGTADEVRDRRAWAVQADLLRQQEVDAFTWADVAVCVSEEEAHWARRVAPGSSVHVACYPAHVPDEVPGFAARRDIVFFGGFDATPRTPNEFAVLELAGEVLPPLRERHPDLRMRVVGADPSPAVLALDGPAIEVVGKVPDPRPLLESALLHVVPMRYGAGVKIKFVDSMAAGLPFVTTPVGGEGLHLGWTARHLIGASPAEHVELCHKLLTDPVLWTEVQQGLMEICRIHFSPAEFRRRMRDVLVACAVPPAVPPPRIFKCGSRPSATGGPQAVGG</sequence>
<keyword evidence="2" id="KW-0808">Transferase</keyword>
<evidence type="ECO:0000259" key="1">
    <source>
        <dbReference type="Pfam" id="PF00535"/>
    </source>
</evidence>